<dbReference type="InterPro" id="IPR006674">
    <property type="entry name" value="HD_domain"/>
</dbReference>
<dbReference type="FunFam" id="3.30.70.2760:FF:000001">
    <property type="entry name" value="Metal-dependent phosphohydrolase HD domain-containing protein"/>
    <property type="match status" value="1"/>
</dbReference>
<gene>
    <name evidence="2" type="ORF">Taro_021026</name>
</gene>
<dbReference type="Gene3D" id="1.10.3210.10">
    <property type="entry name" value="Hypothetical protein af1432"/>
    <property type="match status" value="1"/>
</dbReference>
<evidence type="ECO:0000313" key="3">
    <source>
        <dbReference type="Proteomes" id="UP000652761"/>
    </source>
</evidence>
<dbReference type="PANTHER" id="PTHR11373">
    <property type="entry name" value="DEOXYNUCLEOSIDE TRIPHOSPHATE TRIPHOSPHOHYDROLASE"/>
    <property type="match status" value="1"/>
</dbReference>
<dbReference type="SMART" id="SM00471">
    <property type="entry name" value="HDc"/>
    <property type="match status" value="1"/>
</dbReference>
<evidence type="ECO:0000259" key="1">
    <source>
        <dbReference type="PROSITE" id="PS51831"/>
    </source>
</evidence>
<dbReference type="Proteomes" id="UP000652761">
    <property type="component" value="Unassembled WGS sequence"/>
</dbReference>
<accession>A0A843V3T6</accession>
<dbReference type="SUPFAM" id="SSF109604">
    <property type="entry name" value="HD-domain/PDEase-like"/>
    <property type="match status" value="1"/>
</dbReference>
<dbReference type="GO" id="GO:0006203">
    <property type="term" value="P:dGTP catabolic process"/>
    <property type="evidence" value="ECO:0007669"/>
    <property type="project" value="TreeGrafter"/>
</dbReference>
<dbReference type="InterPro" id="IPR003607">
    <property type="entry name" value="HD/PDEase_dom"/>
</dbReference>
<dbReference type="InterPro" id="IPR045509">
    <property type="entry name" value="HD_assoc_2"/>
</dbReference>
<proteinExistence type="predicted"/>
<evidence type="ECO:0000313" key="2">
    <source>
        <dbReference type="EMBL" id="MQL88460.1"/>
    </source>
</evidence>
<keyword evidence="3" id="KW-1185">Reference proteome</keyword>
<comment type="caution">
    <text evidence="2">The sequence shown here is derived from an EMBL/GenBank/DDBJ whole genome shotgun (WGS) entry which is preliminary data.</text>
</comment>
<sequence>MEGMGECCNEALSASQRQQQLFHSSATLDRRFLKHVFDNVHGNIYLDPISKSKYQTAAIFLPKLLHCLGLTYMVYPGAVHTRFEHSLGVYWLASEAMRCLQDYQGLELDIDHFDRQTVKLAGLLHDVGHGPFSHLFENAFLPQVLRETKWSHEHMSGRLIDYIVDEHHIDIDCDILQRVKDMIVATCNVVPKKTKEKQFLYDIVANGHNGIDVDKFDYIGRDSRACGLGCNFQFRRLMESMRIMDNEICYPAKEYLTVHKLFSTRADLHRTVYTHAKVKAIELMLVDALITANDYLAISSHIQDPAEFWKLDDTIIKAIETAPNDELKESRDLILRIRRRELYQFCNEFAVPKDKLEHFREITAEDIVCAQKATGVTLKVEDVAVCNVKIDLTRGKDNPLESILTNFETAETWIQYNLALLQVLLSINFVLQDYESTEKFSIPDDRISHLLPASYQDRIVRVYAKKPELVEEISEAFENLQLKMYGMKAQVHETPEKKKRRK</sequence>
<reference evidence="2" key="1">
    <citation type="submission" date="2017-07" db="EMBL/GenBank/DDBJ databases">
        <title>Taro Niue Genome Assembly and Annotation.</title>
        <authorList>
            <person name="Atibalentja N."/>
            <person name="Keating K."/>
            <person name="Fields C.J."/>
        </authorList>
    </citation>
    <scope>NUCLEOTIDE SEQUENCE</scope>
    <source>
        <strain evidence="2">Niue_2</strain>
        <tissue evidence="2">Leaf</tissue>
    </source>
</reference>
<organism evidence="2 3">
    <name type="scientific">Colocasia esculenta</name>
    <name type="common">Wild taro</name>
    <name type="synonym">Arum esculentum</name>
    <dbReference type="NCBI Taxonomy" id="4460"/>
    <lineage>
        <taxon>Eukaryota</taxon>
        <taxon>Viridiplantae</taxon>
        <taxon>Streptophyta</taxon>
        <taxon>Embryophyta</taxon>
        <taxon>Tracheophyta</taxon>
        <taxon>Spermatophyta</taxon>
        <taxon>Magnoliopsida</taxon>
        <taxon>Liliopsida</taxon>
        <taxon>Araceae</taxon>
        <taxon>Aroideae</taxon>
        <taxon>Colocasieae</taxon>
        <taxon>Colocasia</taxon>
    </lineage>
</organism>
<dbReference type="EMBL" id="NMUH01001059">
    <property type="protein sequence ID" value="MQL88460.1"/>
    <property type="molecule type" value="Genomic_DNA"/>
</dbReference>
<protein>
    <recommendedName>
        <fullName evidence="1">HD domain-containing protein</fullName>
    </recommendedName>
</protein>
<name>A0A843V3T6_COLES</name>
<dbReference type="InterPro" id="IPR050135">
    <property type="entry name" value="dGTPase-like"/>
</dbReference>
<dbReference type="FunFam" id="1.10.3210.10:FF:000017">
    <property type="entry name" value="Deoxynucleoside triphosphate triphosphohydrolase SAMHD1"/>
    <property type="match status" value="1"/>
</dbReference>
<dbReference type="GO" id="GO:0008832">
    <property type="term" value="F:dGTPase activity"/>
    <property type="evidence" value="ECO:0007669"/>
    <property type="project" value="TreeGrafter"/>
</dbReference>
<dbReference type="AlphaFoldDB" id="A0A843V3T6"/>
<dbReference type="PANTHER" id="PTHR11373:SF4">
    <property type="entry name" value="DEOXYNUCLEOSIDE TRIPHOSPHATE TRIPHOSPHOHYDROLASE SAMHD1"/>
    <property type="match status" value="1"/>
</dbReference>
<dbReference type="GO" id="GO:0005634">
    <property type="term" value="C:nucleus"/>
    <property type="evidence" value="ECO:0007669"/>
    <property type="project" value="TreeGrafter"/>
</dbReference>
<dbReference type="CDD" id="cd00077">
    <property type="entry name" value="HDc"/>
    <property type="match status" value="1"/>
</dbReference>
<dbReference type="Gene3D" id="3.30.70.2760">
    <property type="match status" value="1"/>
</dbReference>
<dbReference type="Pfam" id="PF01966">
    <property type="entry name" value="HD"/>
    <property type="match status" value="1"/>
</dbReference>
<feature type="domain" description="HD" evidence="1">
    <location>
        <begin position="82"/>
        <end position="219"/>
    </location>
</feature>
<dbReference type="Pfam" id="PF19276">
    <property type="entry name" value="HD_assoc_2"/>
    <property type="match status" value="1"/>
</dbReference>
<dbReference type="PROSITE" id="PS51831">
    <property type="entry name" value="HD"/>
    <property type="match status" value="1"/>
</dbReference>
<dbReference type="OrthoDB" id="9991235at2759"/>